<dbReference type="PANTHER" id="PTHR37816">
    <property type="entry name" value="YALI0E33011P"/>
    <property type="match status" value="1"/>
</dbReference>
<accession>A0A2T1KA48</accession>
<evidence type="ECO:0000313" key="1">
    <source>
        <dbReference type="EMBL" id="PSF06910.1"/>
    </source>
</evidence>
<dbReference type="EMBL" id="PXNN01000017">
    <property type="protein sequence ID" value="PSF06910.1"/>
    <property type="molecule type" value="Genomic_DNA"/>
</dbReference>
<protein>
    <submittedName>
        <fullName evidence="1">Shikimate kinase</fullName>
    </submittedName>
</protein>
<dbReference type="Gene3D" id="3.40.50.300">
    <property type="entry name" value="P-loop containing nucleotide triphosphate hydrolases"/>
    <property type="match status" value="1"/>
</dbReference>
<dbReference type="RefSeq" id="WP_106673534.1">
    <property type="nucleotide sequence ID" value="NZ_BMFE01000002.1"/>
</dbReference>
<dbReference type="OrthoDB" id="5296079at2"/>
<comment type="caution">
    <text evidence="1">The sequence shown here is derived from an EMBL/GenBank/DDBJ whole genome shotgun (WGS) entry which is preliminary data.</text>
</comment>
<name>A0A2T1KA48_9GAMM</name>
<evidence type="ECO:0000313" key="2">
    <source>
        <dbReference type="Proteomes" id="UP000238385"/>
    </source>
</evidence>
<dbReference type="AlphaFoldDB" id="A0A2T1KA48"/>
<sequence length="161" mass="18381">MRTILLGNAGAGKSTLAKRLIAKHPAPRLSLDEVAFHNGAQRRPIQDSITDVRRFIAENEGWIIEGCYADIIEPILCECDELIFLNPGVEVCIAHCRARPWEPEKFSSKEEQDENLDNLIEWVAAYGTRSDEYGLRRHRALYDAFKGKKRELNHPSEYESV</sequence>
<keyword evidence="1" id="KW-0418">Kinase</keyword>
<dbReference type="SUPFAM" id="SSF52540">
    <property type="entry name" value="P-loop containing nucleoside triphosphate hydrolases"/>
    <property type="match status" value="1"/>
</dbReference>
<dbReference type="Proteomes" id="UP000238385">
    <property type="component" value="Unassembled WGS sequence"/>
</dbReference>
<organism evidence="1 2">
    <name type="scientific">Marinobacter halophilus</name>
    <dbReference type="NCBI Taxonomy" id="1323740"/>
    <lineage>
        <taxon>Bacteria</taxon>
        <taxon>Pseudomonadati</taxon>
        <taxon>Pseudomonadota</taxon>
        <taxon>Gammaproteobacteria</taxon>
        <taxon>Pseudomonadales</taxon>
        <taxon>Marinobacteraceae</taxon>
        <taxon>Marinobacter</taxon>
    </lineage>
</organism>
<dbReference type="GO" id="GO:0016301">
    <property type="term" value="F:kinase activity"/>
    <property type="evidence" value="ECO:0007669"/>
    <property type="project" value="UniProtKB-KW"/>
</dbReference>
<dbReference type="InterPro" id="IPR052922">
    <property type="entry name" value="Cytidylate_Kinase-2"/>
</dbReference>
<reference evidence="1 2" key="1">
    <citation type="submission" date="2018-03" db="EMBL/GenBank/DDBJ databases">
        <title>Marinobacter brunus sp. nov., a marine bacterium of Gamma-proteobacteria isolated from the surface seawater of the South China Sea.</title>
        <authorList>
            <person name="Cheng H."/>
            <person name="Wu Y.-H."/>
            <person name="Xamxidin M."/>
            <person name="Xu X.-W."/>
        </authorList>
    </citation>
    <scope>NUCLEOTIDE SEQUENCE [LARGE SCALE GENOMIC DNA]</scope>
    <source>
        <strain evidence="1 2">JCM 30472</strain>
    </source>
</reference>
<proteinExistence type="predicted"/>
<keyword evidence="2" id="KW-1185">Reference proteome</keyword>
<dbReference type="InterPro" id="IPR027417">
    <property type="entry name" value="P-loop_NTPase"/>
</dbReference>
<gene>
    <name evidence="1" type="ORF">C7H08_17715</name>
</gene>
<keyword evidence="1" id="KW-0808">Transferase</keyword>
<dbReference type="PANTHER" id="PTHR37816:SF1">
    <property type="entry name" value="TOXIN"/>
    <property type="match status" value="1"/>
</dbReference>